<evidence type="ECO:0000256" key="4">
    <source>
        <dbReference type="ARBA" id="ARBA00022475"/>
    </source>
</evidence>
<evidence type="ECO:0000256" key="2">
    <source>
        <dbReference type="ARBA" id="ARBA00005417"/>
    </source>
</evidence>
<organism evidence="9 10">
    <name type="scientific">Occultella aeris</name>
    <dbReference type="NCBI Taxonomy" id="2761496"/>
    <lineage>
        <taxon>Bacteria</taxon>
        <taxon>Bacillati</taxon>
        <taxon>Actinomycetota</taxon>
        <taxon>Actinomycetes</taxon>
        <taxon>Micrococcales</taxon>
        <taxon>Ruaniaceae</taxon>
        <taxon>Occultella</taxon>
    </lineage>
</organism>
<dbReference type="Pfam" id="PF08352">
    <property type="entry name" value="oligo_HPY"/>
    <property type="match status" value="2"/>
</dbReference>
<dbReference type="RefSeq" id="WP_156739028.1">
    <property type="nucleotide sequence ID" value="NZ_CACRYJ010000006.1"/>
</dbReference>
<evidence type="ECO:0000256" key="6">
    <source>
        <dbReference type="ARBA" id="ARBA00022840"/>
    </source>
</evidence>
<dbReference type="PANTHER" id="PTHR43297">
    <property type="entry name" value="OLIGOPEPTIDE TRANSPORT ATP-BINDING PROTEIN APPD"/>
    <property type="match status" value="1"/>
</dbReference>
<gene>
    <name evidence="9" type="primary">gsiA_2</name>
    <name evidence="9" type="ORF">HALOF300_00473</name>
</gene>
<feature type="domain" description="ABC transporter" evidence="8">
    <location>
        <begin position="296"/>
        <end position="533"/>
    </location>
</feature>
<dbReference type="NCBIfam" id="NF008453">
    <property type="entry name" value="PRK11308.1"/>
    <property type="match status" value="2"/>
</dbReference>
<proteinExistence type="inferred from homology"/>
<evidence type="ECO:0000259" key="8">
    <source>
        <dbReference type="PROSITE" id="PS50893"/>
    </source>
</evidence>
<dbReference type="PROSITE" id="PS50893">
    <property type="entry name" value="ABC_TRANSPORTER_2"/>
    <property type="match status" value="2"/>
</dbReference>
<dbReference type="InterPro" id="IPR003439">
    <property type="entry name" value="ABC_transporter-like_ATP-bd"/>
</dbReference>
<dbReference type="PROSITE" id="PS00211">
    <property type="entry name" value="ABC_TRANSPORTER_1"/>
    <property type="match status" value="2"/>
</dbReference>
<dbReference type="AlphaFoldDB" id="A0A7M4DED3"/>
<dbReference type="Proteomes" id="UP000419743">
    <property type="component" value="Unassembled WGS sequence"/>
</dbReference>
<comment type="caution">
    <text evidence="9">The sequence shown here is derived from an EMBL/GenBank/DDBJ whole genome shotgun (WGS) entry which is preliminary data.</text>
</comment>
<dbReference type="SUPFAM" id="SSF52540">
    <property type="entry name" value="P-loop containing nucleoside triphosphate hydrolases"/>
    <property type="match status" value="2"/>
</dbReference>
<evidence type="ECO:0000256" key="5">
    <source>
        <dbReference type="ARBA" id="ARBA00022741"/>
    </source>
</evidence>
<keyword evidence="3" id="KW-0813">Transport</keyword>
<keyword evidence="7" id="KW-0472">Membrane</keyword>
<dbReference type="InterPro" id="IPR003593">
    <property type="entry name" value="AAA+_ATPase"/>
</dbReference>
<feature type="domain" description="ABC transporter" evidence="8">
    <location>
        <begin position="17"/>
        <end position="267"/>
    </location>
</feature>
<dbReference type="EC" id="3.6.3.-" evidence="9"/>
<evidence type="ECO:0000256" key="3">
    <source>
        <dbReference type="ARBA" id="ARBA00022448"/>
    </source>
</evidence>
<dbReference type="Pfam" id="PF00005">
    <property type="entry name" value="ABC_tran"/>
    <property type="match status" value="2"/>
</dbReference>
<comment type="subcellular location">
    <subcellularLocation>
        <location evidence="1">Cell membrane</location>
        <topology evidence="1">Peripheral membrane protein</topology>
    </subcellularLocation>
</comment>
<sequence length="550" mass="59673">MNRSTPPVTIDPQAPLLEVSGLRTGFRRADGGQFVAVDGVTFRLEQGRALAIVGESGSGKSVTIRSLLRLLPRTASILGGEARLAGIDLIGASDRTLRRVRGREVGMVFQNAMEALNPTIPVGRQLAEALTWHGLCTRAEARARAITTLGDVGIPEPERRARMYPFQLSGGMRQRAMIAMAIIAEPRLVVADEPTTALDVTVQAQVLDLLAEIKDRGTGLIMVTHDLGVARRFCDDVLVMNQGKVVESGPIEVVLDSPREPYTRMLLEATLEVGDVRAAPPEEAPTTVREPLLVAEHLDKTFRSRGGQTHAVRDVSLAIRPGRTLGLVGESGSGKSTVARLVMGLHEPDSGRVLLDGQDVHGEESRLQRRRMQMVFQNPYGSLLPHYTAGANIIESLRLQEIGTPGERTERAAELLRLVGLAPDDARRYPQQFSGGQQQRIAIARALAPEPDVLVCDEPTSALDVSIQAQILDLLAEIQERLGVAYLLISHNLAVVERMSDEVAVMKDGAIVERGERRAIFGDPQHPYTHRLLDAILPVRGSRVPGAAIA</sequence>
<dbReference type="InterPro" id="IPR027417">
    <property type="entry name" value="P-loop_NTPase"/>
</dbReference>
<reference evidence="9 10" key="1">
    <citation type="submission" date="2019-11" db="EMBL/GenBank/DDBJ databases">
        <authorList>
            <person name="Criscuolo A."/>
        </authorList>
    </citation>
    <scope>NUCLEOTIDE SEQUENCE [LARGE SCALE GENOMIC DNA]</scope>
    <source>
        <strain evidence="9">CIP111667</strain>
    </source>
</reference>
<dbReference type="PANTHER" id="PTHR43297:SF2">
    <property type="entry name" value="DIPEPTIDE TRANSPORT ATP-BINDING PROTEIN DPPD"/>
    <property type="match status" value="1"/>
</dbReference>
<name>A0A7M4DED3_9MICO</name>
<keyword evidence="9" id="KW-0378">Hydrolase</keyword>
<evidence type="ECO:0000256" key="1">
    <source>
        <dbReference type="ARBA" id="ARBA00004202"/>
    </source>
</evidence>
<dbReference type="GO" id="GO:0005886">
    <property type="term" value="C:plasma membrane"/>
    <property type="evidence" value="ECO:0007669"/>
    <property type="project" value="UniProtKB-SubCell"/>
</dbReference>
<dbReference type="GO" id="GO:0005524">
    <property type="term" value="F:ATP binding"/>
    <property type="evidence" value="ECO:0007669"/>
    <property type="project" value="UniProtKB-KW"/>
</dbReference>
<dbReference type="SMART" id="SM00382">
    <property type="entry name" value="AAA"/>
    <property type="match status" value="2"/>
</dbReference>
<dbReference type="FunFam" id="3.40.50.300:FF:000016">
    <property type="entry name" value="Oligopeptide ABC transporter ATP-binding component"/>
    <property type="match status" value="1"/>
</dbReference>
<dbReference type="CDD" id="cd03257">
    <property type="entry name" value="ABC_NikE_OppD_transporters"/>
    <property type="match status" value="2"/>
</dbReference>
<dbReference type="EMBL" id="CACRYJ010000006">
    <property type="protein sequence ID" value="VZO35247.1"/>
    <property type="molecule type" value="Genomic_DNA"/>
</dbReference>
<keyword evidence="5" id="KW-0547">Nucleotide-binding</keyword>
<accession>A0A7M4DED3</accession>
<dbReference type="InterPro" id="IPR017871">
    <property type="entry name" value="ABC_transporter-like_CS"/>
</dbReference>
<dbReference type="InterPro" id="IPR050388">
    <property type="entry name" value="ABC_Ni/Peptide_Import"/>
</dbReference>
<keyword evidence="6 9" id="KW-0067">ATP-binding</keyword>
<keyword evidence="10" id="KW-1185">Reference proteome</keyword>
<dbReference type="GO" id="GO:0016887">
    <property type="term" value="F:ATP hydrolysis activity"/>
    <property type="evidence" value="ECO:0007669"/>
    <property type="project" value="InterPro"/>
</dbReference>
<keyword evidence="4" id="KW-1003">Cell membrane</keyword>
<comment type="similarity">
    <text evidence="2">Belongs to the ABC transporter superfamily.</text>
</comment>
<evidence type="ECO:0000313" key="9">
    <source>
        <dbReference type="EMBL" id="VZO35247.1"/>
    </source>
</evidence>
<evidence type="ECO:0000256" key="7">
    <source>
        <dbReference type="ARBA" id="ARBA00023136"/>
    </source>
</evidence>
<dbReference type="Gene3D" id="3.40.50.300">
    <property type="entry name" value="P-loop containing nucleotide triphosphate hydrolases"/>
    <property type="match status" value="2"/>
</dbReference>
<evidence type="ECO:0000313" key="10">
    <source>
        <dbReference type="Proteomes" id="UP000419743"/>
    </source>
</evidence>
<dbReference type="GO" id="GO:0015833">
    <property type="term" value="P:peptide transport"/>
    <property type="evidence" value="ECO:0007669"/>
    <property type="project" value="InterPro"/>
</dbReference>
<dbReference type="InterPro" id="IPR013563">
    <property type="entry name" value="Oligopep_ABC_C"/>
</dbReference>
<protein>
    <submittedName>
        <fullName evidence="9">Glutathione import ATP-binding protein GsiA</fullName>
        <ecNumber evidence="9">3.6.3.-</ecNumber>
    </submittedName>
</protein>